<accession>A0A7V3ZTF4</accession>
<sequence length="186" mass="21965">MMFETLPAIPLKLEEFPHITEDEYKRLLMSIQSDDKKLMTVILWHLGLRISEVLNLTANDLIKKQDGYYIRIKRLKKRKETIDNIPIPVELANAIEKYIVMKGIKPDEKLFKMTRINAFEFYRRLGKKILGRSIHPHMFRHGRVYQLIKQGVPALLIVKLLGWSSLSVVLRYYHPTPDDIREVLKK</sequence>
<evidence type="ECO:0000259" key="4">
    <source>
        <dbReference type="PROSITE" id="PS51898"/>
    </source>
</evidence>
<dbReference type="PROSITE" id="PS51898">
    <property type="entry name" value="TYR_RECOMBINASE"/>
    <property type="match status" value="1"/>
</dbReference>
<dbReference type="PANTHER" id="PTHR30349">
    <property type="entry name" value="PHAGE INTEGRASE-RELATED"/>
    <property type="match status" value="1"/>
</dbReference>
<gene>
    <name evidence="5" type="ORF">ENU72_03460</name>
</gene>
<dbReference type="SUPFAM" id="SSF56349">
    <property type="entry name" value="DNA breaking-rejoining enzymes"/>
    <property type="match status" value="1"/>
</dbReference>
<dbReference type="InterPro" id="IPR013762">
    <property type="entry name" value="Integrase-like_cat_sf"/>
</dbReference>
<dbReference type="Pfam" id="PF00589">
    <property type="entry name" value="Phage_integrase"/>
    <property type="match status" value="1"/>
</dbReference>
<keyword evidence="3" id="KW-0233">DNA recombination</keyword>
<dbReference type="InterPro" id="IPR002104">
    <property type="entry name" value="Integrase_catalytic"/>
</dbReference>
<name>A0A7V3ZTF4_UNCW3</name>
<feature type="domain" description="Tyr recombinase" evidence="4">
    <location>
        <begin position="14"/>
        <end position="185"/>
    </location>
</feature>
<dbReference type="EMBL" id="DTDP01000161">
    <property type="protein sequence ID" value="HGK54063.1"/>
    <property type="molecule type" value="Genomic_DNA"/>
</dbReference>
<evidence type="ECO:0000256" key="1">
    <source>
        <dbReference type="ARBA" id="ARBA00008857"/>
    </source>
</evidence>
<dbReference type="GO" id="GO:0003677">
    <property type="term" value="F:DNA binding"/>
    <property type="evidence" value="ECO:0007669"/>
    <property type="project" value="UniProtKB-KW"/>
</dbReference>
<comment type="caution">
    <text evidence="5">The sequence shown here is derived from an EMBL/GenBank/DDBJ whole genome shotgun (WGS) entry which is preliminary data.</text>
</comment>
<evidence type="ECO:0000256" key="3">
    <source>
        <dbReference type="ARBA" id="ARBA00023172"/>
    </source>
</evidence>
<dbReference type="GO" id="GO:0015074">
    <property type="term" value="P:DNA integration"/>
    <property type="evidence" value="ECO:0007669"/>
    <property type="project" value="InterPro"/>
</dbReference>
<dbReference type="InterPro" id="IPR011010">
    <property type="entry name" value="DNA_brk_join_enz"/>
</dbReference>
<comment type="similarity">
    <text evidence="1">Belongs to the 'phage' integrase family.</text>
</comment>
<protein>
    <recommendedName>
        <fullName evidence="4">Tyr recombinase domain-containing protein</fullName>
    </recommendedName>
</protein>
<organism evidence="5">
    <name type="scientific">candidate division WOR-3 bacterium</name>
    <dbReference type="NCBI Taxonomy" id="2052148"/>
    <lineage>
        <taxon>Bacteria</taxon>
        <taxon>Bacteria division WOR-3</taxon>
    </lineage>
</organism>
<dbReference type="AlphaFoldDB" id="A0A7V3ZTF4"/>
<dbReference type="CDD" id="cd00397">
    <property type="entry name" value="DNA_BRE_C"/>
    <property type="match status" value="1"/>
</dbReference>
<dbReference type="Gene3D" id="1.10.443.10">
    <property type="entry name" value="Intergrase catalytic core"/>
    <property type="match status" value="1"/>
</dbReference>
<dbReference type="GO" id="GO:0006310">
    <property type="term" value="P:DNA recombination"/>
    <property type="evidence" value="ECO:0007669"/>
    <property type="project" value="UniProtKB-KW"/>
</dbReference>
<reference evidence="5" key="1">
    <citation type="journal article" date="2020" name="mSystems">
        <title>Genome- and Community-Level Interaction Insights into Carbon Utilization and Element Cycling Functions of Hydrothermarchaeota in Hydrothermal Sediment.</title>
        <authorList>
            <person name="Zhou Z."/>
            <person name="Liu Y."/>
            <person name="Xu W."/>
            <person name="Pan J."/>
            <person name="Luo Z.H."/>
            <person name="Li M."/>
        </authorList>
    </citation>
    <scope>NUCLEOTIDE SEQUENCE [LARGE SCALE GENOMIC DNA]</scope>
    <source>
        <strain evidence="5">SpSt-695</strain>
    </source>
</reference>
<proteinExistence type="inferred from homology"/>
<dbReference type="InterPro" id="IPR050090">
    <property type="entry name" value="Tyrosine_recombinase_XerCD"/>
</dbReference>
<evidence type="ECO:0000256" key="2">
    <source>
        <dbReference type="ARBA" id="ARBA00023125"/>
    </source>
</evidence>
<evidence type="ECO:0000313" key="5">
    <source>
        <dbReference type="EMBL" id="HGK54063.1"/>
    </source>
</evidence>
<keyword evidence="2" id="KW-0238">DNA-binding</keyword>
<dbReference type="PANTHER" id="PTHR30349:SF41">
    <property type="entry name" value="INTEGRASE_RECOMBINASE PROTEIN MJ0367-RELATED"/>
    <property type="match status" value="1"/>
</dbReference>